<dbReference type="InterPro" id="IPR033469">
    <property type="entry name" value="CYTH-like_dom_sf"/>
</dbReference>
<evidence type="ECO:0000313" key="12">
    <source>
        <dbReference type="Proteomes" id="UP000054007"/>
    </source>
</evidence>
<feature type="non-terminal residue" evidence="11">
    <location>
        <position position="1"/>
    </location>
</feature>
<comment type="function">
    <text evidence="8">First step of mRNA capping. Converts the 5'-triphosphate end of a nascent mRNA chain into a diphosphate end.</text>
</comment>
<comment type="subunit">
    <text evidence="8">Heterodimer. The mRNA-capping enzyme is composed of two separate chains alpha and beta, respectively a mRNA guanylyltransferase and an mRNA 5'-triphosphate monophosphatase.</text>
</comment>
<organism evidence="11 12">
    <name type="scientific">Cylindrobasidium torrendii FP15055 ss-10</name>
    <dbReference type="NCBI Taxonomy" id="1314674"/>
    <lineage>
        <taxon>Eukaryota</taxon>
        <taxon>Fungi</taxon>
        <taxon>Dikarya</taxon>
        <taxon>Basidiomycota</taxon>
        <taxon>Agaricomycotina</taxon>
        <taxon>Agaricomycetes</taxon>
        <taxon>Agaricomycetidae</taxon>
        <taxon>Agaricales</taxon>
        <taxon>Marasmiineae</taxon>
        <taxon>Physalacriaceae</taxon>
        <taxon>Cylindrobasidium</taxon>
    </lineage>
</organism>
<evidence type="ECO:0000256" key="3">
    <source>
        <dbReference type="ARBA" id="ARBA00006345"/>
    </source>
</evidence>
<dbReference type="Gene3D" id="3.20.100.10">
    <property type="entry name" value="mRNA triphosphatase Cet1-like"/>
    <property type="match status" value="1"/>
</dbReference>
<keyword evidence="6 8" id="KW-0539">Nucleus</keyword>
<feature type="domain" description="mRNA triphosphatase Cet1-like" evidence="10">
    <location>
        <begin position="42"/>
        <end position="249"/>
    </location>
</feature>
<comment type="similarity">
    <text evidence="3 8">Belongs to the fungal TPase family.</text>
</comment>
<dbReference type="OrthoDB" id="272147at2759"/>
<evidence type="ECO:0000256" key="8">
    <source>
        <dbReference type="RuleBase" id="RU367053"/>
    </source>
</evidence>
<feature type="region of interest" description="Disordered" evidence="9">
    <location>
        <begin position="1"/>
        <end position="26"/>
    </location>
</feature>
<evidence type="ECO:0000259" key="10">
    <source>
        <dbReference type="Pfam" id="PF02940"/>
    </source>
</evidence>
<evidence type="ECO:0000256" key="1">
    <source>
        <dbReference type="ARBA" id="ARBA00001946"/>
    </source>
</evidence>
<dbReference type="PANTHER" id="PTHR28118:SF1">
    <property type="entry name" value="POLYNUCLEOTIDE 5'-TRIPHOSPHATASE CTL1-RELATED"/>
    <property type="match status" value="1"/>
</dbReference>
<keyword evidence="5 8" id="KW-0378">Hydrolase</keyword>
<dbReference type="STRING" id="1314674.A0A0D7AWT6"/>
<evidence type="ECO:0000313" key="11">
    <source>
        <dbReference type="EMBL" id="KIY62843.1"/>
    </source>
</evidence>
<dbReference type="Pfam" id="PF02940">
    <property type="entry name" value="mRNA_triPase"/>
    <property type="match status" value="1"/>
</dbReference>
<dbReference type="EC" id="3.6.1.74" evidence="8"/>
<dbReference type="EMBL" id="KN880743">
    <property type="protein sequence ID" value="KIY62843.1"/>
    <property type="molecule type" value="Genomic_DNA"/>
</dbReference>
<dbReference type="CDD" id="cd07470">
    <property type="entry name" value="CYTH-like_mRNA_RTPase"/>
    <property type="match status" value="1"/>
</dbReference>
<reference evidence="11 12" key="1">
    <citation type="journal article" date="2015" name="Fungal Genet. Biol.">
        <title>Evolution of novel wood decay mechanisms in Agaricales revealed by the genome sequences of Fistulina hepatica and Cylindrobasidium torrendii.</title>
        <authorList>
            <person name="Floudas D."/>
            <person name="Held B.W."/>
            <person name="Riley R."/>
            <person name="Nagy L.G."/>
            <person name="Koehler G."/>
            <person name="Ransdell A.S."/>
            <person name="Younus H."/>
            <person name="Chow J."/>
            <person name="Chiniquy J."/>
            <person name="Lipzen A."/>
            <person name="Tritt A."/>
            <person name="Sun H."/>
            <person name="Haridas S."/>
            <person name="LaButti K."/>
            <person name="Ohm R.A."/>
            <person name="Kues U."/>
            <person name="Blanchette R.A."/>
            <person name="Grigoriev I.V."/>
            <person name="Minto R.E."/>
            <person name="Hibbett D.S."/>
        </authorList>
    </citation>
    <scope>NUCLEOTIDE SEQUENCE [LARGE SCALE GENOMIC DNA]</scope>
    <source>
        <strain evidence="11 12">FP15055 ss-10</strain>
    </source>
</reference>
<protein>
    <recommendedName>
        <fullName evidence="8">mRNA-capping enzyme subunit beta</fullName>
        <ecNumber evidence="8">3.6.1.74</ecNumber>
    </recommendedName>
    <alternativeName>
        <fullName evidence="8">mRNA 5'-phosphatase</fullName>
    </alternativeName>
    <alternativeName>
        <fullName evidence="8">mRNA 5'-triphosphate monophosphatase</fullName>
    </alternativeName>
</protein>
<evidence type="ECO:0000256" key="5">
    <source>
        <dbReference type="ARBA" id="ARBA00022801"/>
    </source>
</evidence>
<dbReference type="PANTHER" id="PTHR28118">
    <property type="entry name" value="POLYNUCLEOTIDE 5'-TRIPHOSPHATASE-RELATED"/>
    <property type="match status" value="1"/>
</dbReference>
<dbReference type="AlphaFoldDB" id="A0A0D7AWT6"/>
<dbReference type="InterPro" id="IPR040343">
    <property type="entry name" value="Cet1/Ctl1"/>
</dbReference>
<dbReference type="Proteomes" id="UP000054007">
    <property type="component" value="Unassembled WGS sequence"/>
</dbReference>
<sequence length="298" mass="33671">MASGTPPRKRPRRDSPERSSSSNGASVLPPLSLSILGVEPMDEFIKEIADFVHAMIMSRPNVAGNIEVEAKIGIVREMVKGPRLWIPSMVETILVPPSLPGGLSCAFESNMTAHQHKHFNQLLNKLKTESDNSASPVSYRHSYLVDSFYTSDNRDKIRVTRDEKTGSVVECIRKMKLGDLNILSPKRAADWRVTVNLEIPEPQPIGTADFTRKKDRLSYMHEEFTIDLTQVSMNQHGHNEVLHELEIEFTRSEMLLSAAHHRNDPNVSDHERAAFDELIRAFVNNARILVRNAVDSWQ</sequence>
<gene>
    <name evidence="11" type="ORF">CYLTODRAFT_383111</name>
</gene>
<comment type="cofactor">
    <cofactor evidence="1 8">
        <name>Mg(2+)</name>
        <dbReference type="ChEBI" id="CHEBI:18420"/>
    </cofactor>
</comment>
<keyword evidence="8" id="KW-0506">mRNA capping</keyword>
<comment type="catalytic activity">
    <reaction evidence="7">
        <text>a 5'-end triphospho-ribonucleoside in mRNA + H2O = a 5'-end diphospho-ribonucleoside in mRNA + phosphate + H(+)</text>
        <dbReference type="Rhea" id="RHEA:67004"/>
        <dbReference type="Rhea" id="RHEA-COMP:17164"/>
        <dbReference type="Rhea" id="RHEA-COMP:17165"/>
        <dbReference type="ChEBI" id="CHEBI:15377"/>
        <dbReference type="ChEBI" id="CHEBI:15378"/>
        <dbReference type="ChEBI" id="CHEBI:43474"/>
        <dbReference type="ChEBI" id="CHEBI:167616"/>
        <dbReference type="ChEBI" id="CHEBI:167618"/>
        <dbReference type="EC" id="3.6.1.74"/>
    </reaction>
    <physiologicalReaction direction="left-to-right" evidence="7">
        <dbReference type="Rhea" id="RHEA:67005"/>
    </physiologicalReaction>
</comment>
<name>A0A0D7AWT6_9AGAR</name>
<dbReference type="GO" id="GO:0006370">
    <property type="term" value="P:7-methylguanosine mRNA capping"/>
    <property type="evidence" value="ECO:0007669"/>
    <property type="project" value="UniProtKB-UniRule"/>
</dbReference>
<evidence type="ECO:0000256" key="2">
    <source>
        <dbReference type="ARBA" id="ARBA00004123"/>
    </source>
</evidence>
<accession>A0A0D7AWT6</accession>
<dbReference type="GO" id="GO:0140818">
    <property type="term" value="F:mRNA 5'-triphosphate monophosphatase activity"/>
    <property type="evidence" value="ECO:0007669"/>
    <property type="project" value="UniProtKB-EC"/>
</dbReference>
<dbReference type="SUPFAM" id="SSF55154">
    <property type="entry name" value="CYTH-like phosphatases"/>
    <property type="match status" value="1"/>
</dbReference>
<keyword evidence="12" id="KW-1185">Reference proteome</keyword>
<evidence type="ECO:0000256" key="4">
    <source>
        <dbReference type="ARBA" id="ARBA00022664"/>
    </source>
</evidence>
<dbReference type="GO" id="GO:0004651">
    <property type="term" value="F:polynucleotide 5'-phosphatase activity"/>
    <property type="evidence" value="ECO:0007669"/>
    <property type="project" value="UniProtKB-UniRule"/>
</dbReference>
<keyword evidence="4 8" id="KW-0507">mRNA processing</keyword>
<comment type="subcellular location">
    <subcellularLocation>
        <location evidence="2 8">Nucleus</location>
    </subcellularLocation>
</comment>
<evidence type="ECO:0000256" key="6">
    <source>
        <dbReference type="ARBA" id="ARBA00023242"/>
    </source>
</evidence>
<dbReference type="InterPro" id="IPR004206">
    <property type="entry name" value="mRNA_triPase_Cet1"/>
</dbReference>
<evidence type="ECO:0000256" key="7">
    <source>
        <dbReference type="ARBA" id="ARBA00047740"/>
    </source>
</evidence>
<dbReference type="InterPro" id="IPR037009">
    <property type="entry name" value="mRNA_triPase_Cet1_sf"/>
</dbReference>
<evidence type="ECO:0000256" key="9">
    <source>
        <dbReference type="SAM" id="MobiDB-lite"/>
    </source>
</evidence>
<dbReference type="GO" id="GO:0031533">
    <property type="term" value="C:mRNA capping enzyme complex"/>
    <property type="evidence" value="ECO:0007669"/>
    <property type="project" value="UniProtKB-UniRule"/>
</dbReference>
<proteinExistence type="inferred from homology"/>